<gene>
    <name evidence="3" type="ORF">LuPra_02694</name>
</gene>
<keyword evidence="2" id="KW-0732">Signal</keyword>
<proteinExistence type="predicted"/>
<keyword evidence="1" id="KW-1133">Transmembrane helix</keyword>
<reference evidence="3 4" key="1">
    <citation type="journal article" date="2016" name="Genome Announc.">
        <title>First Complete Genome Sequence of a Subdivision 6 Acidobacterium Strain.</title>
        <authorList>
            <person name="Huang S."/>
            <person name="Vieira S."/>
            <person name="Bunk B."/>
            <person name="Riedel T."/>
            <person name="Sproer C."/>
            <person name="Overmann J."/>
        </authorList>
    </citation>
    <scope>NUCLEOTIDE SEQUENCE [LARGE SCALE GENOMIC DNA]</scope>
    <source>
        <strain evidence="4">DSM 100886 HEG_-6_39</strain>
    </source>
</reference>
<name>A0A143PLM9_LUTPR</name>
<evidence type="ECO:0000256" key="1">
    <source>
        <dbReference type="SAM" id="Phobius"/>
    </source>
</evidence>
<dbReference type="Proteomes" id="UP000076079">
    <property type="component" value="Chromosome"/>
</dbReference>
<keyword evidence="4" id="KW-1185">Reference proteome</keyword>
<dbReference type="EMBL" id="CP015136">
    <property type="protein sequence ID" value="AMY09477.1"/>
    <property type="molecule type" value="Genomic_DNA"/>
</dbReference>
<evidence type="ECO:0000256" key="2">
    <source>
        <dbReference type="SAM" id="SignalP"/>
    </source>
</evidence>
<reference evidence="4" key="2">
    <citation type="submission" date="2016-04" db="EMBL/GenBank/DDBJ databases">
        <title>First Complete Genome Sequence of a Subdivision 6 Acidobacterium.</title>
        <authorList>
            <person name="Huang S."/>
            <person name="Vieira S."/>
            <person name="Bunk B."/>
            <person name="Riedel T."/>
            <person name="Sproeer C."/>
            <person name="Overmann J."/>
        </authorList>
    </citation>
    <scope>NUCLEOTIDE SEQUENCE [LARGE SCALE GENOMIC DNA]</scope>
    <source>
        <strain evidence="4">DSM 100886 HEG_-6_39</strain>
    </source>
</reference>
<protein>
    <submittedName>
        <fullName evidence="3">Uncharacterized protein</fullName>
    </submittedName>
</protein>
<keyword evidence="1" id="KW-0812">Transmembrane</keyword>
<dbReference type="AlphaFoldDB" id="A0A143PLM9"/>
<organism evidence="3 4">
    <name type="scientific">Luteitalea pratensis</name>
    <dbReference type="NCBI Taxonomy" id="1855912"/>
    <lineage>
        <taxon>Bacteria</taxon>
        <taxon>Pseudomonadati</taxon>
        <taxon>Acidobacteriota</taxon>
        <taxon>Vicinamibacteria</taxon>
        <taxon>Vicinamibacterales</taxon>
        <taxon>Vicinamibacteraceae</taxon>
        <taxon>Luteitalea</taxon>
    </lineage>
</organism>
<evidence type="ECO:0000313" key="3">
    <source>
        <dbReference type="EMBL" id="AMY09477.1"/>
    </source>
</evidence>
<feature type="transmembrane region" description="Helical" evidence="1">
    <location>
        <begin position="128"/>
        <end position="148"/>
    </location>
</feature>
<accession>A0A143PLM9</accession>
<feature type="chain" id="PRO_5007511621" evidence="2">
    <location>
        <begin position="30"/>
        <end position="184"/>
    </location>
</feature>
<feature type="signal peptide" evidence="2">
    <location>
        <begin position="1"/>
        <end position="29"/>
    </location>
</feature>
<feature type="transmembrane region" description="Helical" evidence="1">
    <location>
        <begin position="95"/>
        <end position="116"/>
    </location>
</feature>
<evidence type="ECO:0000313" key="4">
    <source>
        <dbReference type="Proteomes" id="UP000076079"/>
    </source>
</evidence>
<sequence precursor="true">MNAMAHWRSWLTSVIVVAVVILSTMSAQAQPVGPLTDVGTQVEVGEKVRVLRLDGSEVRGELSAVEPTSLDVEVDGRVVRIDAADVREVGVKDGVYNGILIGMGAGLAGGLVAGQLATSPDDGNLRGLVVMVTGAAGLGVGIGLGAALDAAAGHFKLVYRAAATVRVAPFAATGGYGAVVAVAW</sequence>
<keyword evidence="1" id="KW-0472">Membrane</keyword>
<dbReference type="STRING" id="1855912.LuPra_02694"/>
<dbReference type="KEGG" id="abac:LuPra_02694"/>